<evidence type="ECO:0000313" key="10">
    <source>
        <dbReference type="EMBL" id="TMS32742.1"/>
    </source>
</evidence>
<keyword evidence="6" id="KW-0175">Coiled coil</keyword>
<dbReference type="InterPro" id="IPR036236">
    <property type="entry name" value="Znf_C2H2_sf"/>
</dbReference>
<dbReference type="SMART" id="SM00271">
    <property type="entry name" value="DnaJ"/>
    <property type="match status" value="1"/>
</dbReference>
<feature type="compositionally biased region" description="Basic residues" evidence="7">
    <location>
        <begin position="362"/>
        <end position="373"/>
    </location>
</feature>
<dbReference type="PROSITE" id="PS00636">
    <property type="entry name" value="DNAJ_1"/>
    <property type="match status" value="1"/>
</dbReference>
<evidence type="ECO:0000259" key="9">
    <source>
        <dbReference type="PROSITE" id="PS50157"/>
    </source>
</evidence>
<gene>
    <name evidence="10" type="ORF">L596_000547</name>
</gene>
<dbReference type="GO" id="GO:0008270">
    <property type="term" value="F:zinc ion binding"/>
    <property type="evidence" value="ECO:0007669"/>
    <property type="project" value="UniProtKB-KW"/>
</dbReference>
<comment type="caution">
    <text evidence="10">The sequence shown here is derived from an EMBL/GenBank/DDBJ whole genome shotgun (WGS) entry which is preliminary data.</text>
</comment>
<dbReference type="PRINTS" id="PR00625">
    <property type="entry name" value="JDOMAIN"/>
</dbReference>
<evidence type="ECO:0000259" key="8">
    <source>
        <dbReference type="PROSITE" id="PS50076"/>
    </source>
</evidence>
<dbReference type="SUPFAM" id="SSF46565">
    <property type="entry name" value="Chaperone J-domain"/>
    <property type="match status" value="1"/>
</dbReference>
<dbReference type="GO" id="GO:0003676">
    <property type="term" value="F:nucleic acid binding"/>
    <property type="evidence" value="ECO:0007669"/>
    <property type="project" value="InterPro"/>
</dbReference>
<evidence type="ECO:0000313" key="11">
    <source>
        <dbReference type="Proteomes" id="UP000298663"/>
    </source>
</evidence>
<dbReference type="Proteomes" id="UP000298663">
    <property type="component" value="Unassembled WGS sequence"/>
</dbReference>
<dbReference type="AlphaFoldDB" id="A0A4U8UIJ0"/>
<organism evidence="10 11">
    <name type="scientific">Steinernema carpocapsae</name>
    <name type="common">Entomopathogenic nematode</name>
    <dbReference type="NCBI Taxonomy" id="34508"/>
    <lineage>
        <taxon>Eukaryota</taxon>
        <taxon>Metazoa</taxon>
        <taxon>Ecdysozoa</taxon>
        <taxon>Nematoda</taxon>
        <taxon>Chromadorea</taxon>
        <taxon>Rhabditida</taxon>
        <taxon>Tylenchina</taxon>
        <taxon>Panagrolaimomorpha</taxon>
        <taxon>Strongyloidoidea</taxon>
        <taxon>Steinernematidae</taxon>
        <taxon>Steinernema</taxon>
    </lineage>
</organism>
<keyword evidence="3" id="KW-0862">Zinc</keyword>
<dbReference type="FunFam" id="1.10.287.110:FF:000046">
    <property type="entry name" value="dnaJ homolog subfamily C member 21"/>
    <property type="match status" value="1"/>
</dbReference>
<dbReference type="Gene3D" id="1.10.287.110">
    <property type="entry name" value="DnaJ domain"/>
    <property type="match status" value="1"/>
</dbReference>
<dbReference type="CDD" id="cd06257">
    <property type="entry name" value="DnaJ"/>
    <property type="match status" value="1"/>
</dbReference>
<dbReference type="SUPFAM" id="SSF57667">
    <property type="entry name" value="beta-beta-alpha zinc fingers"/>
    <property type="match status" value="1"/>
</dbReference>
<feature type="region of interest" description="Disordered" evidence="7">
    <location>
        <begin position="349"/>
        <end position="388"/>
    </location>
</feature>
<dbReference type="PANTHER" id="PTHR44029">
    <property type="entry name" value="DNAJ HOMOLOG SUBFAMILY C MEMBER 21"/>
    <property type="match status" value="1"/>
</dbReference>
<dbReference type="InterPro" id="IPR001623">
    <property type="entry name" value="DnaJ_domain"/>
</dbReference>
<dbReference type="Pfam" id="PF21884">
    <property type="entry name" value="ZUO1-like_ZHD"/>
    <property type="match status" value="1"/>
</dbReference>
<keyword evidence="2 5" id="KW-0863">Zinc-finger</keyword>
<dbReference type="InterPro" id="IPR003604">
    <property type="entry name" value="Matrin/U1-like-C_Znf_C2H2"/>
</dbReference>
<sequence>MRCHYEVLEVERNASDDVIRKAYRKLALKWHPDKNPDRIKECTQHFALLQQAYEVLSDPHERAFYDRYRENILAGGVDGDLKDEGIDLFAFFTSSCYTGFGDDDKGFYTIYRRIFEQLASEDYEYIEEPADRCYPTFGNSQSGYEEVVSHFYGFWEGFSTVRSFAWLDEHDIRQAPNAKYIKLMDKENKKLRDVGKKERNEKIRELVQFVRKRDKRVIAYRQLLEERRKEQAIKTEEARKRQIRQRLQKLQDYKENDKHKENHLSDLRQIEEALDAEYGSNEDSEAEMLDPENDLYCIACEKSFSNLRTKHNHDKSKKHRENLALLKKHMLDDAAEFLFDSSKNGGVQLEEEPVVEQPQGGKKSKRQKKKERKQKAFDDLNEEDQVPAECSMSVADNDAEIKKLIEETDELDIVPKQKKANKKKKAGKSAKEDDQPTGPKEAVCDACKETFDSRTQLFAHLKETGHATLKSMAGPTKKGKKK</sequence>
<dbReference type="SMART" id="SM00451">
    <property type="entry name" value="ZnF_U1"/>
    <property type="match status" value="1"/>
</dbReference>
<dbReference type="InterPro" id="IPR051964">
    <property type="entry name" value="Chaperone_stress_response"/>
</dbReference>
<dbReference type="Pfam" id="PF00226">
    <property type="entry name" value="DnaJ"/>
    <property type="match status" value="1"/>
</dbReference>
<feature type="region of interest" description="Disordered" evidence="7">
    <location>
        <begin position="409"/>
        <end position="441"/>
    </location>
</feature>
<dbReference type="InterPro" id="IPR022755">
    <property type="entry name" value="Znf_C2H2_jaz"/>
</dbReference>
<dbReference type="EMBL" id="AZBU02000001">
    <property type="protein sequence ID" value="TMS32742.1"/>
    <property type="molecule type" value="Genomic_DNA"/>
</dbReference>
<dbReference type="GO" id="GO:0005737">
    <property type="term" value="C:cytoplasm"/>
    <property type="evidence" value="ECO:0007669"/>
    <property type="project" value="TreeGrafter"/>
</dbReference>
<evidence type="ECO:0000256" key="2">
    <source>
        <dbReference type="ARBA" id="ARBA00022771"/>
    </source>
</evidence>
<dbReference type="PROSITE" id="PS50157">
    <property type="entry name" value="ZINC_FINGER_C2H2_2"/>
    <property type="match status" value="1"/>
</dbReference>
<feature type="domain" description="C2H2-type" evidence="9">
    <location>
        <begin position="442"/>
        <end position="471"/>
    </location>
</feature>
<keyword evidence="1" id="KW-0479">Metal-binding</keyword>
<reference evidence="10 11" key="2">
    <citation type="journal article" date="2019" name="G3 (Bethesda)">
        <title>Hybrid Assembly of the Genome of the Entomopathogenic Nematode Steinernema carpocapsae Identifies the X-Chromosome.</title>
        <authorList>
            <person name="Serra L."/>
            <person name="Macchietto M."/>
            <person name="Macias-Munoz A."/>
            <person name="McGill C.J."/>
            <person name="Rodriguez I.M."/>
            <person name="Rodriguez B."/>
            <person name="Murad R."/>
            <person name="Mortazavi A."/>
        </authorList>
    </citation>
    <scope>NUCLEOTIDE SEQUENCE [LARGE SCALE GENOMIC DNA]</scope>
    <source>
        <strain evidence="10 11">ALL</strain>
    </source>
</reference>
<evidence type="ECO:0000256" key="6">
    <source>
        <dbReference type="SAM" id="Coils"/>
    </source>
</evidence>
<dbReference type="InterPro" id="IPR054076">
    <property type="entry name" value="ZUO1-like_ZHD"/>
</dbReference>
<dbReference type="PROSITE" id="PS00028">
    <property type="entry name" value="ZINC_FINGER_C2H2_1"/>
    <property type="match status" value="2"/>
</dbReference>
<dbReference type="PROSITE" id="PS50076">
    <property type="entry name" value="DNAJ_2"/>
    <property type="match status" value="1"/>
</dbReference>
<accession>A0A4U8UIJ0</accession>
<dbReference type="OrthoDB" id="552049at2759"/>
<dbReference type="STRING" id="34508.A0A4U8UIJ0"/>
<keyword evidence="11" id="KW-1185">Reference proteome</keyword>
<dbReference type="InterPro" id="IPR018253">
    <property type="entry name" value="DnaJ_domain_CS"/>
</dbReference>
<dbReference type="Pfam" id="PF12171">
    <property type="entry name" value="zf-C2H2_jaz"/>
    <property type="match status" value="1"/>
</dbReference>
<dbReference type="InterPro" id="IPR013087">
    <property type="entry name" value="Znf_C2H2_type"/>
</dbReference>
<feature type="coiled-coil region" evidence="6">
    <location>
        <begin position="221"/>
        <end position="253"/>
    </location>
</feature>
<proteinExistence type="predicted"/>
<dbReference type="PANTHER" id="PTHR44029:SF1">
    <property type="entry name" value="DNAJ HOMOLOG SUBFAMILY C MEMBER 21"/>
    <property type="match status" value="1"/>
</dbReference>
<evidence type="ECO:0000256" key="3">
    <source>
        <dbReference type="ARBA" id="ARBA00022833"/>
    </source>
</evidence>
<protein>
    <recommendedName>
        <fullName evidence="4">DnaJ homolog subfamily C member 21</fullName>
    </recommendedName>
</protein>
<name>A0A4U8UIJ0_STECR</name>
<evidence type="ECO:0000256" key="4">
    <source>
        <dbReference type="ARBA" id="ARBA00074367"/>
    </source>
</evidence>
<feature type="domain" description="J" evidence="8">
    <location>
        <begin position="3"/>
        <end position="69"/>
    </location>
</feature>
<evidence type="ECO:0000256" key="1">
    <source>
        <dbReference type="ARBA" id="ARBA00022723"/>
    </source>
</evidence>
<feature type="compositionally biased region" description="Basic residues" evidence="7">
    <location>
        <begin position="416"/>
        <end position="428"/>
    </location>
</feature>
<reference evidence="10 11" key="1">
    <citation type="journal article" date="2015" name="Genome Biol.">
        <title>Comparative genomics of Steinernema reveals deeply conserved gene regulatory networks.</title>
        <authorList>
            <person name="Dillman A.R."/>
            <person name="Macchietto M."/>
            <person name="Porter C.F."/>
            <person name="Rogers A."/>
            <person name="Williams B."/>
            <person name="Antoshechkin I."/>
            <person name="Lee M.M."/>
            <person name="Goodwin Z."/>
            <person name="Lu X."/>
            <person name="Lewis E.E."/>
            <person name="Goodrich-Blair H."/>
            <person name="Stock S.P."/>
            <person name="Adams B.J."/>
            <person name="Sternberg P.W."/>
            <person name="Mortazavi A."/>
        </authorList>
    </citation>
    <scope>NUCLEOTIDE SEQUENCE [LARGE SCALE GENOMIC DNA]</scope>
    <source>
        <strain evidence="10 11">ALL</strain>
    </source>
</reference>
<evidence type="ECO:0000256" key="5">
    <source>
        <dbReference type="PROSITE-ProRule" id="PRU00042"/>
    </source>
</evidence>
<dbReference type="InterPro" id="IPR036869">
    <property type="entry name" value="J_dom_sf"/>
</dbReference>
<evidence type="ECO:0000256" key="7">
    <source>
        <dbReference type="SAM" id="MobiDB-lite"/>
    </source>
</evidence>
<dbReference type="Gene3D" id="3.30.160.60">
    <property type="entry name" value="Classic Zinc Finger"/>
    <property type="match status" value="1"/>
</dbReference>